<proteinExistence type="predicted"/>
<accession>A0ABW0X3Z4</accession>
<gene>
    <name evidence="5" type="ORF">ACFP3U_20045</name>
</gene>
<keyword evidence="6" id="KW-1185">Reference proteome</keyword>
<feature type="domain" description="PD-(D/E)XK endonuclease-like" evidence="4">
    <location>
        <begin position="268"/>
        <end position="502"/>
    </location>
</feature>
<dbReference type="Pfam" id="PF12705">
    <property type="entry name" value="PDDEXK_1"/>
    <property type="match status" value="1"/>
</dbReference>
<evidence type="ECO:0000259" key="4">
    <source>
        <dbReference type="Pfam" id="PF12705"/>
    </source>
</evidence>
<sequence>MAGTWPPEGLIRRSSVVDIRLGMFGPERYRCPASDALKARGMRPARPTAWKPEALETFANGPFMAALDRIELPHDEAGSNRSTKPAHDGVHQWTRHALRMYETAFADSPELRPAPHHWSYRHRGSRADVSVSTEYRISAWGRCFESVDGRLRELRLPVNRLRERTDAERAIAALVAAEGDPDERLERVRVTQFALSDGRTEELFDGTRAEALALYRKNGAPAIRALLDRPEYRPGSACASCRVASVCPALPRAPGLLGIADRTRPRRSWSPTTGRGHRSCPARGYLRGLRLPVDDSVERGAAAERGRAVHAFLSARHGQEGRTPCTSDIPADWVPDGYRLPQSERLLGARLLRHHAEVCPLRITDPESDRTPEPLLVFDDPAADLLVLTEPDLLYRERGSWVWRETKTSGGRRMPRDLLAAYPQLALAVQIIAKGLLAADRVELELLRPDGVDLRSLDPFASETAAAAEAVLRDQVVGWHQERLFEATPSAECDSCEMARWCSARRLPEPSQEGAK</sequence>
<evidence type="ECO:0000256" key="2">
    <source>
        <dbReference type="ARBA" id="ARBA00022806"/>
    </source>
</evidence>
<dbReference type="RefSeq" id="WP_380226949.1">
    <property type="nucleotide sequence ID" value="NZ_JBHSOF010000025.1"/>
</dbReference>
<keyword evidence="1" id="KW-0227">DNA damage</keyword>
<keyword evidence="2" id="KW-0347">Helicase</keyword>
<protein>
    <submittedName>
        <fullName evidence="5">PD-(D/E)XK nuclease family protein</fullName>
    </submittedName>
</protein>
<evidence type="ECO:0000256" key="3">
    <source>
        <dbReference type="ARBA" id="ARBA00023204"/>
    </source>
</evidence>
<name>A0ABW0X3Z4_9ACTN</name>
<evidence type="ECO:0000313" key="6">
    <source>
        <dbReference type="Proteomes" id="UP001595975"/>
    </source>
</evidence>
<dbReference type="EMBL" id="JBHSOF010000025">
    <property type="protein sequence ID" value="MFC5665263.1"/>
    <property type="molecule type" value="Genomic_DNA"/>
</dbReference>
<keyword evidence="2" id="KW-0547">Nucleotide-binding</keyword>
<dbReference type="InterPro" id="IPR038726">
    <property type="entry name" value="PDDEXK_AddAB-type"/>
</dbReference>
<comment type="caution">
    <text evidence="5">The sequence shown here is derived from an EMBL/GenBank/DDBJ whole genome shotgun (WGS) entry which is preliminary data.</text>
</comment>
<dbReference type="Proteomes" id="UP001595975">
    <property type="component" value="Unassembled WGS sequence"/>
</dbReference>
<keyword evidence="2" id="KW-0067">ATP-binding</keyword>
<evidence type="ECO:0000313" key="5">
    <source>
        <dbReference type="EMBL" id="MFC5665263.1"/>
    </source>
</evidence>
<keyword evidence="2" id="KW-0378">Hydrolase</keyword>
<reference evidence="6" key="1">
    <citation type="journal article" date="2019" name="Int. J. Syst. Evol. Microbiol.">
        <title>The Global Catalogue of Microorganisms (GCM) 10K type strain sequencing project: providing services to taxonomists for standard genome sequencing and annotation.</title>
        <authorList>
            <consortium name="The Broad Institute Genomics Platform"/>
            <consortium name="The Broad Institute Genome Sequencing Center for Infectious Disease"/>
            <person name="Wu L."/>
            <person name="Ma J."/>
        </authorList>
    </citation>
    <scope>NUCLEOTIDE SEQUENCE [LARGE SCALE GENOMIC DNA]</scope>
    <source>
        <strain evidence="6">CGMCC 4.1437</strain>
    </source>
</reference>
<evidence type="ECO:0000256" key="1">
    <source>
        <dbReference type="ARBA" id="ARBA00022763"/>
    </source>
</evidence>
<organism evidence="5 6">
    <name type="scientific">Kitasatospora misakiensis</name>
    <dbReference type="NCBI Taxonomy" id="67330"/>
    <lineage>
        <taxon>Bacteria</taxon>
        <taxon>Bacillati</taxon>
        <taxon>Actinomycetota</taxon>
        <taxon>Actinomycetes</taxon>
        <taxon>Kitasatosporales</taxon>
        <taxon>Streptomycetaceae</taxon>
        <taxon>Kitasatospora</taxon>
    </lineage>
</organism>
<keyword evidence="3" id="KW-0234">DNA repair</keyword>